<dbReference type="Proteomes" id="UP000268084">
    <property type="component" value="Chromosome"/>
</dbReference>
<protein>
    <submittedName>
        <fullName evidence="2">DUF1345 domain-containing protein</fullName>
    </submittedName>
</protein>
<organism evidence="2 3">
    <name type="scientific">Nakamurella antarctica</name>
    <dbReference type="NCBI Taxonomy" id="1902245"/>
    <lineage>
        <taxon>Bacteria</taxon>
        <taxon>Bacillati</taxon>
        <taxon>Actinomycetota</taxon>
        <taxon>Actinomycetes</taxon>
        <taxon>Nakamurellales</taxon>
        <taxon>Nakamurellaceae</taxon>
        <taxon>Nakamurella</taxon>
    </lineage>
</organism>
<feature type="transmembrane region" description="Helical" evidence="1">
    <location>
        <begin position="197"/>
        <end position="220"/>
    </location>
</feature>
<feature type="transmembrane region" description="Helical" evidence="1">
    <location>
        <begin position="50"/>
        <end position="69"/>
    </location>
</feature>
<gene>
    <name evidence="2" type="ORF">EH165_15030</name>
</gene>
<dbReference type="RefSeq" id="WP_124800161.1">
    <property type="nucleotide sequence ID" value="NZ_CP034170.1"/>
</dbReference>
<dbReference type="Pfam" id="PF07077">
    <property type="entry name" value="DUF1345"/>
    <property type="match status" value="1"/>
</dbReference>
<dbReference type="AlphaFoldDB" id="A0A3G8ZR30"/>
<evidence type="ECO:0000313" key="3">
    <source>
        <dbReference type="Proteomes" id="UP000268084"/>
    </source>
</evidence>
<reference evidence="2 3" key="1">
    <citation type="submission" date="2018-11" db="EMBL/GenBank/DDBJ databases">
        <authorList>
            <person name="Da X."/>
        </authorList>
    </citation>
    <scope>NUCLEOTIDE SEQUENCE [LARGE SCALE GENOMIC DNA]</scope>
    <source>
        <strain evidence="2 3">S14-144</strain>
    </source>
</reference>
<feature type="transmembrane region" description="Helical" evidence="1">
    <location>
        <begin position="122"/>
        <end position="147"/>
    </location>
</feature>
<dbReference type="EMBL" id="CP034170">
    <property type="protein sequence ID" value="AZI59257.1"/>
    <property type="molecule type" value="Genomic_DNA"/>
</dbReference>
<dbReference type="OrthoDB" id="64737at2"/>
<sequence length="221" mass="23465">MAPTSGAHGEPRHSSFGYSTSTLQRLLACASFGVVGGLTVGLLSRWQYGLLSGWMVGAAAFILWTWLTLWPLDAEATSDHALREDPGRAKLDVVVVAASVASLGAVGILLAEQQTSGSDIAIGVISVALAWALVHTVYATRYAAIYYSDTPGGIDFNEKDPPQYSDFAYLSFTIGMTYQVSDTAFNTKAIRATALRHALLSFVFGAIILATTINLVASVIK</sequence>
<reference evidence="2 3" key="2">
    <citation type="submission" date="2018-12" db="EMBL/GenBank/DDBJ databases">
        <title>Nakamurella antarcticus sp. nov., isolated from Antarctica South Shetland Islands soil.</title>
        <authorList>
            <person name="Peng F."/>
        </authorList>
    </citation>
    <scope>NUCLEOTIDE SEQUENCE [LARGE SCALE GENOMIC DNA]</scope>
    <source>
        <strain evidence="2 3">S14-144</strain>
    </source>
</reference>
<keyword evidence="1" id="KW-1133">Transmembrane helix</keyword>
<name>A0A3G8ZR30_9ACTN</name>
<feature type="transmembrane region" description="Helical" evidence="1">
    <location>
        <begin position="23"/>
        <end position="43"/>
    </location>
</feature>
<keyword evidence="3" id="KW-1185">Reference proteome</keyword>
<dbReference type="InterPro" id="IPR009781">
    <property type="entry name" value="DUF1345"/>
</dbReference>
<keyword evidence="1" id="KW-0472">Membrane</keyword>
<dbReference type="KEGG" id="nak:EH165_15030"/>
<proteinExistence type="predicted"/>
<evidence type="ECO:0000256" key="1">
    <source>
        <dbReference type="SAM" id="Phobius"/>
    </source>
</evidence>
<accession>A0A3G8ZR30</accession>
<feature type="transmembrane region" description="Helical" evidence="1">
    <location>
        <begin position="89"/>
        <end position="110"/>
    </location>
</feature>
<evidence type="ECO:0000313" key="2">
    <source>
        <dbReference type="EMBL" id="AZI59257.1"/>
    </source>
</evidence>
<keyword evidence="1" id="KW-0812">Transmembrane</keyword>